<dbReference type="Pfam" id="PF00134">
    <property type="entry name" value="Cyclin_N"/>
    <property type="match status" value="1"/>
</dbReference>
<reference evidence="10" key="1">
    <citation type="journal article" date="2021" name="Front. Plant Sci.">
        <title>Chromosome-Scale Genome Assembly for Chinese Sour Jujube and Insights Into Its Genome Evolution and Domestication Signature.</title>
        <authorList>
            <person name="Shen L.-Y."/>
            <person name="Luo H."/>
            <person name="Wang X.-L."/>
            <person name="Wang X.-M."/>
            <person name="Qiu X.-J."/>
            <person name="Liu H."/>
            <person name="Zhou S.-S."/>
            <person name="Jia K.-H."/>
            <person name="Nie S."/>
            <person name="Bao Y.-T."/>
            <person name="Zhang R.-G."/>
            <person name="Yun Q.-Z."/>
            <person name="Chai Y.-H."/>
            <person name="Lu J.-Y."/>
            <person name="Li Y."/>
            <person name="Zhao S.-W."/>
            <person name="Mao J.-F."/>
            <person name="Jia S.-G."/>
            <person name="Mao Y.-M."/>
        </authorList>
    </citation>
    <scope>NUCLEOTIDE SEQUENCE</scope>
    <source>
        <strain evidence="10">AT0</strain>
        <tissue evidence="10">Leaf</tissue>
    </source>
</reference>
<evidence type="ECO:0000256" key="1">
    <source>
        <dbReference type="ARBA" id="ARBA00011177"/>
    </source>
</evidence>
<dbReference type="Gene3D" id="1.10.472.10">
    <property type="entry name" value="Cyclin-like"/>
    <property type="match status" value="2"/>
</dbReference>
<dbReference type="FunFam" id="1.10.472.10:FF:000063">
    <property type="entry name" value="cyclin-H1-1"/>
    <property type="match status" value="1"/>
</dbReference>
<evidence type="ECO:0000256" key="6">
    <source>
        <dbReference type="ARBA" id="ARBA00070296"/>
    </source>
</evidence>
<evidence type="ECO:0000256" key="5">
    <source>
        <dbReference type="ARBA" id="ARBA00032263"/>
    </source>
</evidence>
<gene>
    <name evidence="10" type="ORF">FEM48_Zijuj02G0142700</name>
</gene>
<evidence type="ECO:0000256" key="3">
    <source>
        <dbReference type="ARBA" id="ARBA00023127"/>
    </source>
</evidence>
<dbReference type="PANTHER" id="PTHR10026">
    <property type="entry name" value="CYCLIN"/>
    <property type="match status" value="1"/>
</dbReference>
<feature type="transmembrane region" description="Helical" evidence="8">
    <location>
        <begin position="163"/>
        <end position="186"/>
    </location>
</feature>
<comment type="similarity">
    <text evidence="7">Belongs to the cyclin family.</text>
</comment>
<comment type="subunit">
    <text evidence="1">Interacts with the CDC2 protein kinase to form a serine/threonine kinase holoenzyme complex also known as maturation promoting factor (MPF). The cyclin subunit imparts substrate specificity to the complex.</text>
</comment>
<evidence type="ECO:0000259" key="9">
    <source>
        <dbReference type="SMART" id="SM00385"/>
    </source>
</evidence>
<keyword evidence="8" id="KW-0812">Transmembrane</keyword>
<dbReference type="InterPro" id="IPR036915">
    <property type="entry name" value="Cyclin-like_sf"/>
</dbReference>
<comment type="caution">
    <text evidence="10">The sequence shown here is derived from an EMBL/GenBank/DDBJ whole genome shotgun (WGS) entry which is preliminary data.</text>
</comment>
<dbReference type="GO" id="GO:0016538">
    <property type="term" value="F:cyclin-dependent protein serine/threonine kinase regulator activity"/>
    <property type="evidence" value="ECO:0007669"/>
    <property type="project" value="InterPro"/>
</dbReference>
<keyword evidence="2" id="KW-0132">Cell division</keyword>
<evidence type="ECO:0000256" key="2">
    <source>
        <dbReference type="ARBA" id="ARBA00022618"/>
    </source>
</evidence>
<dbReference type="SUPFAM" id="SSF47954">
    <property type="entry name" value="Cyclin-like"/>
    <property type="match status" value="2"/>
</dbReference>
<evidence type="ECO:0000256" key="8">
    <source>
        <dbReference type="SAM" id="Phobius"/>
    </source>
</evidence>
<dbReference type="GO" id="GO:0006357">
    <property type="term" value="P:regulation of transcription by RNA polymerase II"/>
    <property type="evidence" value="ECO:0007669"/>
    <property type="project" value="InterPro"/>
</dbReference>
<evidence type="ECO:0000256" key="7">
    <source>
        <dbReference type="RuleBase" id="RU000383"/>
    </source>
</evidence>
<dbReference type="CDD" id="cd20585">
    <property type="entry name" value="CYCLIN_AcCycH_rpt1"/>
    <property type="match status" value="1"/>
</dbReference>
<proteinExistence type="inferred from homology"/>
<name>A0A978VW61_ZIZJJ</name>
<dbReference type="GO" id="GO:0051301">
    <property type="term" value="P:cell division"/>
    <property type="evidence" value="ECO:0007669"/>
    <property type="project" value="UniProtKB-KW"/>
</dbReference>
<dbReference type="InterPro" id="IPR031658">
    <property type="entry name" value="Cyclin_C_2"/>
</dbReference>
<dbReference type="AlphaFoldDB" id="A0A978VW61"/>
<dbReference type="CDD" id="cd20586">
    <property type="entry name" value="CYCLIN_AcCycH_rpt2"/>
    <property type="match status" value="1"/>
</dbReference>
<dbReference type="EMBL" id="JAEACU010000002">
    <property type="protein sequence ID" value="KAH7543056.1"/>
    <property type="molecule type" value="Genomic_DNA"/>
</dbReference>
<evidence type="ECO:0000313" key="11">
    <source>
        <dbReference type="Proteomes" id="UP000813462"/>
    </source>
</evidence>
<keyword evidence="8" id="KW-1133">Transmembrane helix</keyword>
<keyword evidence="8" id="KW-0472">Membrane</keyword>
<keyword evidence="4" id="KW-0131">Cell cycle</keyword>
<dbReference type="InterPro" id="IPR043198">
    <property type="entry name" value="Cyclin/Ssn8"/>
</dbReference>
<dbReference type="InterPro" id="IPR013763">
    <property type="entry name" value="Cyclin-like_dom"/>
</dbReference>
<dbReference type="FunFam" id="1.10.472.10:FF:000029">
    <property type="entry name" value="Cyclin h"/>
    <property type="match status" value="1"/>
</dbReference>
<evidence type="ECO:0000256" key="4">
    <source>
        <dbReference type="ARBA" id="ARBA00023306"/>
    </source>
</evidence>
<dbReference type="SMART" id="SM00385">
    <property type="entry name" value="CYCLIN"/>
    <property type="match status" value="1"/>
</dbReference>
<evidence type="ECO:0000313" key="10">
    <source>
        <dbReference type="EMBL" id="KAH7543056.1"/>
    </source>
</evidence>
<protein>
    <recommendedName>
        <fullName evidence="6">Cyclin-H1-1</fullName>
    </recommendedName>
    <alternativeName>
        <fullName evidence="5">B-like cyclin</fullName>
    </alternativeName>
</protein>
<sequence>MADFQTSTHRAKWIFTPQQLVDKYEAANQTAIQTLEKYGSTLMEVDADGSFSYPEPQVNANADKHSRPKPLSIEEEQFMRVFYENKLQEVCNNFHFPHKIQATALIYFKRFYLVWSVMQHHPKNIMLTCIYAACKIEENHVSAEELGKGISQDHQMILNYEMIIYQAWMCLTCHYFLYLVFAFVPLSQYSFVLQSLEFDLIVYAPYRSVEGFISVMEEFCGENDRLPVLQNLHEAAKMEVDKIMLTDAPLLFPPGQLALAALRSSNEVHRVVDFERYLMSILSRQNSTDSISKLVQSLNEIDSWVRSYKFPSEKDLKHINRKLKSCWGISSHDE</sequence>
<dbReference type="InterPro" id="IPR006671">
    <property type="entry name" value="Cyclin_N"/>
</dbReference>
<dbReference type="Pfam" id="PF16899">
    <property type="entry name" value="Cyclin_C_2"/>
    <property type="match status" value="1"/>
</dbReference>
<dbReference type="Proteomes" id="UP000813462">
    <property type="component" value="Unassembled WGS sequence"/>
</dbReference>
<accession>A0A978VW61</accession>
<dbReference type="GO" id="GO:0005634">
    <property type="term" value="C:nucleus"/>
    <property type="evidence" value="ECO:0007669"/>
    <property type="project" value="UniProtKB-ARBA"/>
</dbReference>
<organism evidence="10 11">
    <name type="scientific">Ziziphus jujuba var. spinosa</name>
    <dbReference type="NCBI Taxonomy" id="714518"/>
    <lineage>
        <taxon>Eukaryota</taxon>
        <taxon>Viridiplantae</taxon>
        <taxon>Streptophyta</taxon>
        <taxon>Embryophyta</taxon>
        <taxon>Tracheophyta</taxon>
        <taxon>Spermatophyta</taxon>
        <taxon>Magnoliopsida</taxon>
        <taxon>eudicotyledons</taxon>
        <taxon>Gunneridae</taxon>
        <taxon>Pentapetalae</taxon>
        <taxon>rosids</taxon>
        <taxon>fabids</taxon>
        <taxon>Rosales</taxon>
        <taxon>Rhamnaceae</taxon>
        <taxon>Paliureae</taxon>
        <taxon>Ziziphus</taxon>
    </lineage>
</organism>
<feature type="domain" description="Cyclin-like" evidence="9">
    <location>
        <begin position="85"/>
        <end position="166"/>
    </location>
</feature>
<keyword evidence="3 7" id="KW-0195">Cyclin</keyword>